<dbReference type="GO" id="GO:0016020">
    <property type="term" value="C:membrane"/>
    <property type="evidence" value="ECO:0007669"/>
    <property type="project" value="UniProtKB-SubCell"/>
</dbReference>
<evidence type="ECO:0000256" key="5">
    <source>
        <dbReference type="SAM" id="Phobius"/>
    </source>
</evidence>
<dbReference type="Proteomes" id="UP001155546">
    <property type="component" value="Unassembled WGS sequence"/>
</dbReference>
<feature type="transmembrane region" description="Helical" evidence="5">
    <location>
        <begin position="6"/>
        <end position="25"/>
    </location>
</feature>
<organism evidence="6 7">
    <name type="scientific">Shewanella holmiensis</name>
    <dbReference type="NCBI Taxonomy" id="2952222"/>
    <lineage>
        <taxon>Bacteria</taxon>
        <taxon>Pseudomonadati</taxon>
        <taxon>Pseudomonadota</taxon>
        <taxon>Gammaproteobacteria</taxon>
        <taxon>Alteromonadales</taxon>
        <taxon>Shewanellaceae</taxon>
        <taxon>Shewanella</taxon>
    </lineage>
</organism>
<protein>
    <submittedName>
        <fullName evidence="6">Efflux RND transporter periplasmic adaptor subunit</fullName>
    </submittedName>
</protein>
<comment type="subcellular location">
    <subcellularLocation>
        <location evidence="1">Membrane</location>
        <topology evidence="1">Single-pass membrane protein</topology>
    </subcellularLocation>
</comment>
<dbReference type="AlphaFoldDB" id="A0A9X3AT62"/>
<evidence type="ECO:0000256" key="3">
    <source>
        <dbReference type="ARBA" id="ARBA00022989"/>
    </source>
</evidence>
<evidence type="ECO:0000256" key="2">
    <source>
        <dbReference type="ARBA" id="ARBA00022692"/>
    </source>
</evidence>
<name>A0A9X3AT62_9GAMM</name>
<proteinExistence type="predicted"/>
<gene>
    <name evidence="6" type="ORF">NE535_00270</name>
</gene>
<reference evidence="6" key="1">
    <citation type="journal article" date="2023" name="Int. J. Syst. Evol. Microbiol.">
        <title>&lt;i&gt;Shewanella septentrionalis&lt;/i&gt; sp. nov. and &lt;i&gt;Shewanella holmiensis&lt;/i&gt; sp. nov., isolated from Baltic Sea water and sediments.</title>
        <authorList>
            <person name="Martin-Rodriguez A.J."/>
            <person name="Thorell K."/>
            <person name="Joffre E."/>
            <person name="Jensie-Markopoulos S."/>
            <person name="Moore E.R.B."/>
            <person name="Sjoling A."/>
        </authorList>
    </citation>
    <scope>NUCLEOTIDE SEQUENCE</scope>
    <source>
        <strain evidence="6">SP1S2-7</strain>
    </source>
</reference>
<keyword evidence="2 5" id="KW-0812">Transmembrane</keyword>
<sequence>MKEIMLPYVLIIWLLVKLGVIEWNLKNAVRSISVGMFIAFALFTGHRFWSPADLTDSSTVKAPHAVLSPLIGQEVENIYVTHNQMVKKGDLIYTLVSVDSTEQIKALQAQKDAVIGQKNAVIAQRNAGNEKINALVFSVDNDKRNLERLTKLNDFSSQQDKDNLMSHIDANTAQISAMQAELLALDAQMQSHDAQIQSYDAQIDSAKWQDKRREIRAQYDGQLSITNVTEGTRLGNMHLYDTSKKFLEMRIADQAYRYIKQGQFAEFYVDAYPGEIFRGRVHSITSGTGEAMINPMSGTQHVRQHVGNNMGSHGRTLVIEFIEPEGYNVPIGATGSAWISAEKPHPALGFMDIIGGATVRLKAIKAYFNAL</sequence>
<dbReference type="EMBL" id="JAMTCD010000001">
    <property type="protein sequence ID" value="MCT7940235.1"/>
    <property type="molecule type" value="Genomic_DNA"/>
</dbReference>
<dbReference type="Gene3D" id="2.40.30.170">
    <property type="match status" value="1"/>
</dbReference>
<feature type="transmembrane region" description="Helical" evidence="5">
    <location>
        <begin position="32"/>
        <end position="49"/>
    </location>
</feature>
<evidence type="ECO:0000256" key="4">
    <source>
        <dbReference type="ARBA" id="ARBA00023136"/>
    </source>
</evidence>
<evidence type="ECO:0000256" key="1">
    <source>
        <dbReference type="ARBA" id="ARBA00004167"/>
    </source>
</evidence>
<dbReference type="PANTHER" id="PTHR30386:SF26">
    <property type="entry name" value="TRANSPORT PROTEIN COMB"/>
    <property type="match status" value="1"/>
</dbReference>
<evidence type="ECO:0000313" key="7">
    <source>
        <dbReference type="Proteomes" id="UP001155546"/>
    </source>
</evidence>
<dbReference type="RefSeq" id="WP_261296700.1">
    <property type="nucleotide sequence ID" value="NZ_JAMTCD010000001.1"/>
</dbReference>
<comment type="caution">
    <text evidence="6">The sequence shown here is derived from an EMBL/GenBank/DDBJ whole genome shotgun (WGS) entry which is preliminary data.</text>
</comment>
<dbReference type="InterPro" id="IPR050739">
    <property type="entry name" value="MFP"/>
</dbReference>
<accession>A0A9X3AT62</accession>
<dbReference type="PANTHER" id="PTHR30386">
    <property type="entry name" value="MEMBRANE FUSION SUBUNIT OF EMRAB-TOLC MULTIDRUG EFFLUX PUMP"/>
    <property type="match status" value="1"/>
</dbReference>
<evidence type="ECO:0000313" key="6">
    <source>
        <dbReference type="EMBL" id="MCT7940235.1"/>
    </source>
</evidence>
<keyword evidence="3 5" id="KW-1133">Transmembrane helix</keyword>
<keyword evidence="4 5" id="KW-0472">Membrane</keyword>
<keyword evidence="7" id="KW-1185">Reference proteome</keyword>